<dbReference type="SUPFAM" id="SSF140383">
    <property type="entry name" value="BSD domain-like"/>
    <property type="match status" value="1"/>
</dbReference>
<reference evidence="3" key="1">
    <citation type="journal article" date="2006" name="Science">
        <title>The genome of black cottonwood, Populus trichocarpa (Torr. &amp; Gray).</title>
        <authorList>
            <person name="Tuskan G.A."/>
            <person name="Difazio S."/>
            <person name="Jansson S."/>
            <person name="Bohlmann J."/>
            <person name="Grigoriev I."/>
            <person name="Hellsten U."/>
            <person name="Putnam N."/>
            <person name="Ralph S."/>
            <person name="Rombauts S."/>
            <person name="Salamov A."/>
            <person name="Schein J."/>
            <person name="Sterck L."/>
            <person name="Aerts A."/>
            <person name="Bhalerao R.R."/>
            <person name="Bhalerao R.P."/>
            <person name="Blaudez D."/>
            <person name="Boerjan W."/>
            <person name="Brun A."/>
            <person name="Brunner A."/>
            <person name="Busov V."/>
            <person name="Campbell M."/>
            <person name="Carlson J."/>
            <person name="Chalot M."/>
            <person name="Chapman J."/>
            <person name="Chen G.L."/>
            <person name="Cooper D."/>
            <person name="Coutinho P.M."/>
            <person name="Couturier J."/>
            <person name="Covert S."/>
            <person name="Cronk Q."/>
            <person name="Cunningham R."/>
            <person name="Davis J."/>
            <person name="Degroeve S."/>
            <person name="Dejardin A."/>
            <person name="Depamphilis C."/>
            <person name="Detter J."/>
            <person name="Dirks B."/>
            <person name="Dubchak I."/>
            <person name="Duplessis S."/>
            <person name="Ehlting J."/>
            <person name="Ellis B."/>
            <person name="Gendler K."/>
            <person name="Goodstein D."/>
            <person name="Gribskov M."/>
            <person name="Grimwood J."/>
            <person name="Groover A."/>
            <person name="Gunter L."/>
            <person name="Hamberger B."/>
            <person name="Heinze B."/>
            <person name="Helariutta Y."/>
            <person name="Henrissat B."/>
            <person name="Holligan D."/>
            <person name="Holt R."/>
            <person name="Huang W."/>
            <person name="Islam-Faridi N."/>
            <person name="Jones S."/>
            <person name="Jones-Rhoades M."/>
            <person name="Jorgensen R."/>
            <person name="Joshi C."/>
            <person name="Kangasjarvi J."/>
            <person name="Karlsson J."/>
            <person name="Kelleher C."/>
            <person name="Kirkpatrick R."/>
            <person name="Kirst M."/>
            <person name="Kohler A."/>
            <person name="Kalluri U."/>
            <person name="Larimer F."/>
            <person name="Leebens-Mack J."/>
            <person name="Leple J.C."/>
            <person name="Locascio P."/>
            <person name="Lou Y."/>
            <person name="Lucas S."/>
            <person name="Martin F."/>
            <person name="Montanini B."/>
            <person name="Napoli C."/>
            <person name="Nelson D.R."/>
            <person name="Nelson C."/>
            <person name="Nieminen K."/>
            <person name="Nilsson O."/>
            <person name="Pereda V."/>
            <person name="Peter G."/>
            <person name="Philippe R."/>
            <person name="Pilate G."/>
            <person name="Poliakov A."/>
            <person name="Razumovskaya J."/>
            <person name="Richardson P."/>
            <person name="Rinaldi C."/>
            <person name="Ritland K."/>
            <person name="Rouze P."/>
            <person name="Ryaboy D."/>
            <person name="Schmutz J."/>
            <person name="Schrader J."/>
            <person name="Segerman B."/>
            <person name="Shin H."/>
            <person name="Siddiqui A."/>
            <person name="Sterky F."/>
            <person name="Terry A."/>
            <person name="Tsai C.J."/>
            <person name="Uberbacher E."/>
            <person name="Unneberg P."/>
            <person name="Vahala J."/>
            <person name="Wall K."/>
            <person name="Wessler S."/>
            <person name="Yang G."/>
            <person name="Yin T."/>
            <person name="Douglas C."/>
            <person name="Marra M."/>
            <person name="Sandberg G."/>
            <person name="Van de Peer Y."/>
            <person name="Rokhsar D."/>
        </authorList>
    </citation>
    <scope>NUCLEOTIDE SEQUENCE [LARGE SCALE GENOMIC DNA]</scope>
    <source>
        <strain evidence="3">Nisqually-1</strain>
    </source>
</reference>
<dbReference type="PANTHER" id="PTHR16019">
    <property type="entry name" value="SYNAPSE-ASSOCIATED PROTEIN"/>
    <property type="match status" value="1"/>
</dbReference>
<evidence type="ECO:0000259" key="2">
    <source>
        <dbReference type="PROSITE" id="PS50858"/>
    </source>
</evidence>
<dbReference type="SMART" id="SM00751">
    <property type="entry name" value="BSD"/>
    <property type="match status" value="1"/>
</dbReference>
<dbReference type="InterPro" id="IPR051494">
    <property type="entry name" value="BSD_domain-containing"/>
</dbReference>
<dbReference type="PANTHER" id="PTHR16019:SF24">
    <property type="entry name" value="BSD DOMAIN-CONTAINING PROTEIN"/>
    <property type="match status" value="1"/>
</dbReference>
<feature type="domain" description="BSD" evidence="2">
    <location>
        <begin position="211"/>
        <end position="263"/>
    </location>
</feature>
<dbReference type="GO" id="GO:0005737">
    <property type="term" value="C:cytoplasm"/>
    <property type="evidence" value="ECO:0000318"/>
    <property type="project" value="GO_Central"/>
</dbReference>
<dbReference type="AlphaFoldDB" id="A0A2K1R5K7"/>
<dbReference type="Gene3D" id="1.10.3970.10">
    <property type="entry name" value="BSD domain"/>
    <property type="match status" value="1"/>
</dbReference>
<gene>
    <name evidence="3" type="ORF">POPTR_T137700</name>
</gene>
<feature type="compositionally biased region" description="Acidic residues" evidence="1">
    <location>
        <begin position="456"/>
        <end position="475"/>
    </location>
</feature>
<accession>A0A2K1R5K7</accession>
<sequence length="475" mass="52832">MKEKSPIPRLSHYKIKTINPSQMNFFKSVFADDTTPPDSPKSRSPPNNSTSEDPNPTTQNQVWSLGSLIQTLATKSESVMEIYKKDLEEFGSGLKKETAIIRDVASRAVHDLPASFEASAAVAQETIDGIGSTMWKSTAQIISQGKDSILDADHDHDLLSSHADGSRSNLSKQQSLDVKYSRFDAQVHALQSDLDTYCSEPEDKVDYEKWKLGGLVMDEKKEEIERLITENGVIRDIYNEVVPNRVDDESFWSRYFYRMLKLKQTEEARALLVKRVISGDEEDLSWDFDDDKEEGDVFLSKGESSKDAKVEKENVDEVINENVAEKEKVGVDRSEDKLEEKVVVVEGKGSTAELCKDNDKSEEKAVVVKGEGHDGISCKDSDKLEEKVVEGKGGNGGSCKDSDVSVVSSQLLPEEDLEWDEIEDIGSNDESKGEAVGSGKSAGTSKVDLQKRLSPAEEEDDFSWDIEDEDDVHVK</sequence>
<organism evidence="3">
    <name type="scientific">Populus trichocarpa</name>
    <name type="common">Western balsam poplar</name>
    <name type="synonym">Populus balsamifera subsp. trichocarpa</name>
    <dbReference type="NCBI Taxonomy" id="3694"/>
    <lineage>
        <taxon>Eukaryota</taxon>
        <taxon>Viridiplantae</taxon>
        <taxon>Streptophyta</taxon>
        <taxon>Embryophyta</taxon>
        <taxon>Tracheophyta</taxon>
        <taxon>Spermatophyta</taxon>
        <taxon>Magnoliopsida</taxon>
        <taxon>eudicotyledons</taxon>
        <taxon>Gunneridae</taxon>
        <taxon>Pentapetalae</taxon>
        <taxon>rosids</taxon>
        <taxon>fabids</taxon>
        <taxon>Malpighiales</taxon>
        <taxon>Salicaceae</taxon>
        <taxon>Saliceae</taxon>
        <taxon>Populus</taxon>
    </lineage>
</organism>
<dbReference type="PROSITE" id="PS50858">
    <property type="entry name" value="BSD"/>
    <property type="match status" value="1"/>
</dbReference>
<dbReference type="InParanoid" id="A0A2K1R5K7"/>
<feature type="region of interest" description="Disordered" evidence="1">
    <location>
        <begin position="26"/>
        <end position="60"/>
    </location>
</feature>
<feature type="compositionally biased region" description="Polar residues" evidence="1">
    <location>
        <begin position="42"/>
        <end position="60"/>
    </location>
</feature>
<proteinExistence type="predicted"/>
<reference evidence="3" key="2">
    <citation type="submission" date="2017-07" db="EMBL/GenBank/DDBJ databases">
        <title>WGS assembly of Populus trichocarpa.</title>
        <authorList>
            <person name="Tuskan G."/>
            <person name="Difazio S."/>
            <person name="Jansson S."/>
            <person name="Bohlmann J."/>
            <person name="Grigoriev I."/>
            <person name="Hellsten U."/>
            <person name="Putnam N."/>
            <person name="Ralph S."/>
            <person name="Rombauts S."/>
            <person name="Salamov A."/>
            <person name="Schein J."/>
            <person name="Sterck L."/>
            <person name="Aerts A."/>
            <person name="Bhalerao R."/>
            <person name="Bhalerao R."/>
            <person name="Blaudez D."/>
            <person name="Boerjan W."/>
            <person name="Brun A."/>
            <person name="Brunner A."/>
            <person name="Busov V."/>
            <person name="Campbell M."/>
            <person name="Carlson J."/>
            <person name="Chalot M."/>
            <person name="Chapman J."/>
            <person name="Chen G."/>
            <person name="Cooper D."/>
            <person name="Coutinho P."/>
            <person name="Couturier J."/>
            <person name="Covert S."/>
            <person name="Cronk Q."/>
            <person name="Cunningham R."/>
            <person name="Davis J."/>
            <person name="Degroeve S."/>
            <person name="Dejardin A."/>
            <person name="Depamphilis C."/>
            <person name="Detter J."/>
            <person name="Dirks B."/>
            <person name="Dubchak I."/>
            <person name="Duplessis S."/>
            <person name="Ehlting J."/>
            <person name="Ellis B."/>
            <person name="Gendler K."/>
            <person name="Goodstein D."/>
            <person name="Gribskov M."/>
            <person name="Grimwood J."/>
            <person name="Groover A."/>
            <person name="Gunter L."/>
            <person name="Hamberger B."/>
            <person name="Heinze B."/>
            <person name="Helariutta Y."/>
            <person name="Henrissat B."/>
            <person name="Holligan D."/>
            <person name="Holt R."/>
            <person name="Huang W."/>
            <person name="Islam-Faridi N."/>
            <person name="Jones S."/>
            <person name="Jones-Rhoades M."/>
            <person name="Jorgensen R."/>
            <person name="Joshi C."/>
            <person name="Kangasjarvi J."/>
            <person name="Karlsson J."/>
            <person name="Kelleher C."/>
            <person name="Kirkpatrick R."/>
            <person name="Kirst M."/>
            <person name="Kohler A."/>
            <person name="Kalluri U."/>
            <person name="Larimer F."/>
            <person name="Leebens-Mack J."/>
            <person name="Leple J."/>
            <person name="Locascio P."/>
            <person name="Lou Y."/>
            <person name="Lucas S."/>
            <person name="Martin F."/>
            <person name="Montanini B."/>
            <person name="Napoli C."/>
            <person name="Nelson D."/>
            <person name="Nelson C."/>
            <person name="Nieminen K."/>
            <person name="Nilsson O."/>
            <person name="Pereda V."/>
            <person name="Peter G."/>
            <person name="Philippe R."/>
            <person name="Pilate G."/>
            <person name="Poliakov A."/>
            <person name="Razumovskaya J."/>
            <person name="Richardson P."/>
            <person name="Rinaldi C."/>
            <person name="Ritland K."/>
            <person name="Rouze P."/>
            <person name="Ryaboy D."/>
            <person name="Schmutz J."/>
            <person name="Schrader J."/>
            <person name="Segerman B."/>
            <person name="Shin H."/>
            <person name="Siddiqui A."/>
            <person name="Sterky F."/>
            <person name="Terry A."/>
            <person name="Tsai C."/>
            <person name="Uberbacher E."/>
            <person name="Unneberg P."/>
            <person name="Vahala J."/>
            <person name="Wall K."/>
            <person name="Wessler S."/>
            <person name="Yang G."/>
            <person name="Yin T."/>
            <person name="Douglas C."/>
            <person name="Marra M."/>
            <person name="Sandberg G."/>
            <person name="Van De Peer Y."/>
            <person name="Rokhsar D."/>
        </authorList>
    </citation>
    <scope>NUCLEOTIDE SEQUENCE</scope>
    <source>
        <strain evidence="3">Nisqually-1</strain>
    </source>
</reference>
<evidence type="ECO:0000313" key="3">
    <source>
        <dbReference type="EMBL" id="PNS22523.2"/>
    </source>
</evidence>
<dbReference type="EMBL" id="KZ623490">
    <property type="protein sequence ID" value="PNS22523.2"/>
    <property type="molecule type" value="Genomic_DNA"/>
</dbReference>
<dbReference type="Pfam" id="PF03909">
    <property type="entry name" value="BSD"/>
    <property type="match status" value="1"/>
</dbReference>
<dbReference type="InterPro" id="IPR005607">
    <property type="entry name" value="BSD_dom"/>
</dbReference>
<evidence type="ECO:0000256" key="1">
    <source>
        <dbReference type="SAM" id="MobiDB-lite"/>
    </source>
</evidence>
<protein>
    <recommendedName>
        <fullName evidence="2">BSD domain-containing protein</fullName>
    </recommendedName>
</protein>
<dbReference type="FunCoup" id="A0A2K1R5K7">
    <property type="interactions" value="3884"/>
</dbReference>
<name>A0A2K1R5K7_POPTR</name>
<dbReference type="InterPro" id="IPR035925">
    <property type="entry name" value="BSD_dom_sf"/>
</dbReference>
<feature type="compositionally biased region" description="Acidic residues" evidence="1">
    <location>
        <begin position="413"/>
        <end position="427"/>
    </location>
</feature>
<feature type="region of interest" description="Disordered" evidence="1">
    <location>
        <begin position="389"/>
        <end position="475"/>
    </location>
</feature>